<sequence>MGGSESKPAPRPPPSPPKPAPRPPPSPPKPATRPPPSPPKPATRPPPSPPTLRTPWRQVSWGNNASDLDYVKNYKPENEAVRHIRVLLHGPVGVGKSTFINSVSSVVRRKVVIPALASSDNSEISFTKKFKTHTIQREGRGNIYPFVFNDVMGLEEGTGRGVHVKDIKLALEGHVKEGYKFNSVSPLTPSDHGYVSQPSPDDRVHVLVCLYSANVGEMKDGFLQKIREIREAASALGIPQIAVLTKIDEACEEVEKDLTNTFKSKYLKTKIEDFSRKVGIPLNCIFPMKNYCTETLLNDDVDTLILSALRAIIDFGEDFANTL</sequence>
<protein>
    <submittedName>
        <fullName evidence="3">Interferon-induced protein 44-like isoform X1</fullName>
    </submittedName>
</protein>
<evidence type="ECO:0000313" key="2">
    <source>
        <dbReference type="Proteomes" id="UP000515145"/>
    </source>
</evidence>
<dbReference type="OrthoDB" id="25620at2759"/>
<feature type="compositionally biased region" description="Pro residues" evidence="1">
    <location>
        <begin position="9"/>
        <end position="52"/>
    </location>
</feature>
<dbReference type="Gene3D" id="3.40.50.300">
    <property type="entry name" value="P-loop containing nucleotide triphosphate hydrolases"/>
    <property type="match status" value="1"/>
</dbReference>
<dbReference type="SUPFAM" id="SSF52540">
    <property type="entry name" value="P-loop containing nucleoside triphosphate hydrolases"/>
    <property type="match status" value="1"/>
</dbReference>
<dbReference type="PANTHER" id="PTHR14241">
    <property type="entry name" value="INTERFERON-INDUCED PROTEIN 44"/>
    <property type="match status" value="1"/>
</dbReference>
<dbReference type="GeneID" id="114426637"/>
<dbReference type="AlphaFoldDB" id="A0A6P7HE02"/>
<dbReference type="RefSeq" id="XP_028249966.1">
    <property type="nucleotide sequence ID" value="XM_028394165.1"/>
</dbReference>
<gene>
    <name evidence="3" type="primary">LOC114426637</name>
</gene>
<organism evidence="2 3">
    <name type="scientific">Parambassis ranga</name>
    <name type="common">Indian glassy fish</name>
    <dbReference type="NCBI Taxonomy" id="210632"/>
    <lineage>
        <taxon>Eukaryota</taxon>
        <taxon>Metazoa</taxon>
        <taxon>Chordata</taxon>
        <taxon>Craniata</taxon>
        <taxon>Vertebrata</taxon>
        <taxon>Euteleostomi</taxon>
        <taxon>Actinopterygii</taxon>
        <taxon>Neopterygii</taxon>
        <taxon>Teleostei</taxon>
        <taxon>Neoteleostei</taxon>
        <taxon>Acanthomorphata</taxon>
        <taxon>Ovalentaria</taxon>
        <taxon>Ambassidae</taxon>
        <taxon>Parambassis</taxon>
    </lineage>
</organism>
<keyword evidence="2" id="KW-1185">Reference proteome</keyword>
<reference evidence="3" key="1">
    <citation type="submission" date="2025-08" db="UniProtKB">
        <authorList>
            <consortium name="RefSeq"/>
        </authorList>
    </citation>
    <scope>IDENTIFICATION</scope>
</reference>
<proteinExistence type="predicted"/>
<dbReference type="PANTHER" id="PTHR14241:SF1">
    <property type="entry name" value="INTERFERON-INDUCED PROTEIN 44-RELATED"/>
    <property type="match status" value="1"/>
</dbReference>
<dbReference type="InterPro" id="IPR027417">
    <property type="entry name" value="P-loop_NTPase"/>
</dbReference>
<dbReference type="InParanoid" id="A0A6P7HE02"/>
<feature type="region of interest" description="Disordered" evidence="1">
    <location>
        <begin position="1"/>
        <end position="58"/>
    </location>
</feature>
<dbReference type="CDD" id="cd00882">
    <property type="entry name" value="Ras_like_GTPase"/>
    <property type="match status" value="1"/>
</dbReference>
<dbReference type="GO" id="GO:0006955">
    <property type="term" value="P:immune response"/>
    <property type="evidence" value="ECO:0007669"/>
    <property type="project" value="TreeGrafter"/>
</dbReference>
<evidence type="ECO:0000256" key="1">
    <source>
        <dbReference type="SAM" id="MobiDB-lite"/>
    </source>
</evidence>
<dbReference type="Proteomes" id="UP000515145">
    <property type="component" value="Chromosome 21"/>
</dbReference>
<evidence type="ECO:0000313" key="3">
    <source>
        <dbReference type="RefSeq" id="XP_028249966.1"/>
    </source>
</evidence>
<accession>A0A6P7HE02</accession>
<dbReference type="FunCoup" id="A0A6P7HE02">
    <property type="interactions" value="1"/>
</dbReference>
<name>A0A6P7HE02_9TELE</name>